<sequence>MITFRLPLVQPDNNLQIETASGKTIFVRSQPKLIHYVKHQMNPTVISVNKGKISSLAYSQRFQTLFILKTNGDVWALLPPSHQIPQSTNQGILSDEEIELKDPEETNQIEQQKNKKQRFNTDKIPQKETQTQEKVPFILLDKVGKKVLRDPRITFILCCEFHLVAFRIPKNHLKENKKKKLQRDLDFEIENIRTEKRKRKEKEKEKRKKKNDKEIDLEMEIEKETNNNIDLDIEKEEEEGHGDDRVFVDCYSLRRLKKKPQTQPNYSHPLSICRRGNLPSCFLFLSNTFISDSLFYVLFNFPRIDLDRELMLFGTTDGDIGWDAIASDASNSGGRVEELGEPVVNLYIFKKNWFIAIGSYGRVCVITTPKKKATPNTTEEEPSSNNSPQTRAPQKKPRAIRKFTNLVGPVEAVELIKPSKLIYISQGSVYVLDLGELIGEKKSKTKEISSSLSSSNFDNKFKIHSKKLSIRSDILKISTNILITKRGEILWIDFERFLNNSLDLQKTNKLRIYDVTENNKHQENKKNKKKKK</sequence>
<accession>A0AAV7Z5M2</accession>
<feature type="region of interest" description="Disordered" evidence="2">
    <location>
        <begin position="371"/>
        <end position="398"/>
    </location>
</feature>
<evidence type="ECO:0000256" key="2">
    <source>
        <dbReference type="SAM" id="MobiDB-lite"/>
    </source>
</evidence>
<reference evidence="3" key="1">
    <citation type="submission" date="2022-08" db="EMBL/GenBank/DDBJ databases">
        <title>Novel sulphate-reducing endosymbionts in the free-living metamonad Anaeramoeba.</title>
        <authorList>
            <person name="Jerlstrom-Hultqvist J."/>
            <person name="Cepicka I."/>
            <person name="Gallot-Lavallee L."/>
            <person name="Salas-Leiva D."/>
            <person name="Curtis B.A."/>
            <person name="Zahonova K."/>
            <person name="Pipaliya S."/>
            <person name="Dacks J."/>
            <person name="Roger A.J."/>
        </authorList>
    </citation>
    <scope>NUCLEOTIDE SEQUENCE</scope>
    <source>
        <strain evidence="3">Busselton2</strain>
    </source>
</reference>
<evidence type="ECO:0000313" key="3">
    <source>
        <dbReference type="EMBL" id="KAJ3436117.1"/>
    </source>
</evidence>
<dbReference type="Proteomes" id="UP001146793">
    <property type="component" value="Unassembled WGS sequence"/>
</dbReference>
<name>A0AAV7Z5M2_9EUKA</name>
<organism evidence="3 4">
    <name type="scientific">Anaeramoeba flamelloides</name>
    <dbReference type="NCBI Taxonomy" id="1746091"/>
    <lineage>
        <taxon>Eukaryota</taxon>
        <taxon>Metamonada</taxon>
        <taxon>Anaeramoebidae</taxon>
        <taxon>Anaeramoeba</taxon>
    </lineage>
</organism>
<feature type="region of interest" description="Disordered" evidence="2">
    <location>
        <begin position="103"/>
        <end position="128"/>
    </location>
</feature>
<dbReference type="EMBL" id="JANTQA010000036">
    <property type="protein sequence ID" value="KAJ3436117.1"/>
    <property type="molecule type" value="Genomic_DNA"/>
</dbReference>
<feature type="coiled-coil region" evidence="1">
    <location>
        <begin position="178"/>
        <end position="239"/>
    </location>
</feature>
<dbReference type="AlphaFoldDB" id="A0AAV7Z5M2"/>
<evidence type="ECO:0000313" key="4">
    <source>
        <dbReference type="Proteomes" id="UP001146793"/>
    </source>
</evidence>
<evidence type="ECO:0000256" key="1">
    <source>
        <dbReference type="SAM" id="Coils"/>
    </source>
</evidence>
<protein>
    <submittedName>
        <fullName evidence="3">Ensconsin isoform f</fullName>
    </submittedName>
</protein>
<gene>
    <name evidence="3" type="ORF">M0812_18163</name>
</gene>
<proteinExistence type="predicted"/>
<keyword evidence="1" id="KW-0175">Coiled coil</keyword>
<feature type="compositionally biased region" description="Polar residues" evidence="2">
    <location>
        <begin position="383"/>
        <end position="392"/>
    </location>
</feature>
<comment type="caution">
    <text evidence="3">The sequence shown here is derived from an EMBL/GenBank/DDBJ whole genome shotgun (WGS) entry which is preliminary data.</text>
</comment>